<feature type="region of interest" description="Disordered" evidence="1">
    <location>
        <begin position="80"/>
        <end position="107"/>
    </location>
</feature>
<organism evidence="2 3">
    <name type="scientific">Prorocentrum cordatum</name>
    <dbReference type="NCBI Taxonomy" id="2364126"/>
    <lineage>
        <taxon>Eukaryota</taxon>
        <taxon>Sar</taxon>
        <taxon>Alveolata</taxon>
        <taxon>Dinophyceae</taxon>
        <taxon>Prorocentrales</taxon>
        <taxon>Prorocentraceae</taxon>
        <taxon>Prorocentrum</taxon>
    </lineage>
</organism>
<evidence type="ECO:0000313" key="2">
    <source>
        <dbReference type="EMBL" id="CAK0881754.1"/>
    </source>
</evidence>
<gene>
    <name evidence="2" type="ORF">PCOR1329_LOCUS64491</name>
</gene>
<sequence>MEKRSPGGRCDAWDEGTNPMCKGGGDLPDFCHQAWCYVDPCNCDIEIPPKPTTYMEGAKYQGRPVHWSYHTCSATDSWSLEHNQKQPSPDEIKAMCAKPPDTRIYGK</sequence>
<dbReference type="EMBL" id="CAUYUJ010018225">
    <property type="protein sequence ID" value="CAK0881754.1"/>
    <property type="molecule type" value="Genomic_DNA"/>
</dbReference>
<evidence type="ECO:0000256" key="1">
    <source>
        <dbReference type="SAM" id="MobiDB-lite"/>
    </source>
</evidence>
<evidence type="ECO:0000313" key="3">
    <source>
        <dbReference type="Proteomes" id="UP001189429"/>
    </source>
</evidence>
<name>A0ABN9WA83_9DINO</name>
<reference evidence="2" key="1">
    <citation type="submission" date="2023-10" db="EMBL/GenBank/DDBJ databases">
        <authorList>
            <person name="Chen Y."/>
            <person name="Shah S."/>
            <person name="Dougan E. K."/>
            <person name="Thang M."/>
            <person name="Chan C."/>
        </authorList>
    </citation>
    <scope>NUCLEOTIDE SEQUENCE [LARGE SCALE GENOMIC DNA]</scope>
</reference>
<feature type="non-terminal residue" evidence="2">
    <location>
        <position position="107"/>
    </location>
</feature>
<dbReference type="Proteomes" id="UP001189429">
    <property type="component" value="Unassembled WGS sequence"/>
</dbReference>
<evidence type="ECO:0008006" key="4">
    <source>
        <dbReference type="Google" id="ProtNLM"/>
    </source>
</evidence>
<keyword evidence="3" id="KW-1185">Reference proteome</keyword>
<protein>
    <recommendedName>
        <fullName evidence="4">Cellulase</fullName>
    </recommendedName>
</protein>
<accession>A0ABN9WA83</accession>
<feature type="compositionally biased region" description="Basic and acidic residues" evidence="1">
    <location>
        <begin position="82"/>
        <end position="93"/>
    </location>
</feature>
<comment type="caution">
    <text evidence="2">The sequence shown here is derived from an EMBL/GenBank/DDBJ whole genome shotgun (WGS) entry which is preliminary data.</text>
</comment>
<proteinExistence type="predicted"/>